<proteinExistence type="predicted"/>
<accession>A0AAD2GU29</accession>
<protein>
    <submittedName>
        <fullName evidence="1">Uncharacterized protein</fullName>
    </submittedName>
</protein>
<gene>
    <name evidence="1" type="ORF">MYCIT1_LOCUS2468</name>
</gene>
<feature type="non-terminal residue" evidence="1">
    <location>
        <position position="1"/>
    </location>
</feature>
<evidence type="ECO:0000313" key="1">
    <source>
        <dbReference type="EMBL" id="CAK5263175.1"/>
    </source>
</evidence>
<dbReference type="AlphaFoldDB" id="A0AAD2GU29"/>
<evidence type="ECO:0000313" key="2">
    <source>
        <dbReference type="Proteomes" id="UP001295794"/>
    </source>
</evidence>
<dbReference type="EMBL" id="CAVNYO010000035">
    <property type="protein sequence ID" value="CAK5263175.1"/>
    <property type="molecule type" value="Genomic_DNA"/>
</dbReference>
<organism evidence="1 2">
    <name type="scientific">Mycena citricolor</name>
    <dbReference type="NCBI Taxonomy" id="2018698"/>
    <lineage>
        <taxon>Eukaryota</taxon>
        <taxon>Fungi</taxon>
        <taxon>Dikarya</taxon>
        <taxon>Basidiomycota</taxon>
        <taxon>Agaricomycotina</taxon>
        <taxon>Agaricomycetes</taxon>
        <taxon>Agaricomycetidae</taxon>
        <taxon>Agaricales</taxon>
        <taxon>Marasmiineae</taxon>
        <taxon>Mycenaceae</taxon>
        <taxon>Mycena</taxon>
    </lineage>
</organism>
<dbReference type="Proteomes" id="UP001295794">
    <property type="component" value="Unassembled WGS sequence"/>
</dbReference>
<comment type="caution">
    <text evidence="1">The sequence shown here is derived from an EMBL/GenBank/DDBJ whole genome shotgun (WGS) entry which is preliminary data.</text>
</comment>
<name>A0AAD2GU29_9AGAR</name>
<keyword evidence="2" id="KW-1185">Reference proteome</keyword>
<reference evidence="1" key="1">
    <citation type="submission" date="2023-11" db="EMBL/GenBank/DDBJ databases">
        <authorList>
            <person name="De Vega J J."/>
            <person name="De Vega J J."/>
        </authorList>
    </citation>
    <scope>NUCLEOTIDE SEQUENCE</scope>
</reference>
<sequence length="274" mass="29789">CSLDLLVIFAVGSCVGLSKGLLVRMFSIISSALSLFVQSADVNDDLPATPTGPDRITTAYTVLLRFLPPELVLIVVELSDLTHVEDIRAERLVAAASHAAQNDAHHVYLVSKPILRGCGPADEVIAEGGIPLRIKSVEYVIKSRDQGWCSDASLQGTYRGSSWFEAAILRLPDGHRPVSHKNYEPDFEVPVTDDHNATRWLLQKNFCGSSDIREHSIIWSSEESPAESPWLETGAGNGDGFVQKLRHGDCIAVFARARASSPAPFSISTDACHQ</sequence>